<keyword evidence="7" id="KW-1185">Reference proteome</keyword>
<feature type="compositionally biased region" description="Low complexity" evidence="3">
    <location>
        <begin position="50"/>
        <end position="61"/>
    </location>
</feature>
<feature type="chain" id="PRO_5045195949" evidence="4">
    <location>
        <begin position="19"/>
        <end position="313"/>
    </location>
</feature>
<dbReference type="CDD" id="cd10918">
    <property type="entry name" value="CE4_NodB_like_5s_6s"/>
    <property type="match status" value="1"/>
</dbReference>
<comment type="caution">
    <text evidence="6">The sequence shown here is derived from an EMBL/GenBank/DDBJ whole genome shotgun (WGS) entry which is preliminary data.</text>
</comment>
<feature type="compositionally biased region" description="Basic and acidic residues" evidence="3">
    <location>
        <begin position="32"/>
        <end position="49"/>
    </location>
</feature>
<dbReference type="EMBL" id="BAABGQ010000008">
    <property type="protein sequence ID" value="GAA4506011.1"/>
    <property type="molecule type" value="Genomic_DNA"/>
</dbReference>
<sequence>MKNLFPIAAVVAATLSLAACDSKTATTGEARTTPDAEAMGKTDSAKIDEAAPTSGTAAVAADEANAKPGPDPSTIPAAKAGDAAAIYARPQVPILCYHQIRDWTARDSKGAKDYIIPIAAFKAQIKMLADSGYHSIQPDQLYAYLTTGAKLPSKPVMLTFDDTDLDQFTIARPTLAQYGYKGVYFVMTVSLGRPHYMTKDMVKQLSDEGNQIGSHTWDHHNVKKYQGKDWETQIDKPTKTLEDITGKKIKYFAYPFGLWNTQAFPELKKRGFVAAFSLAEKRDQQDPLFTIRRIIASGYWSPRTLHNNMVQSF</sequence>
<dbReference type="PROSITE" id="PS51257">
    <property type="entry name" value="PROKAR_LIPOPROTEIN"/>
    <property type="match status" value="1"/>
</dbReference>
<evidence type="ECO:0000256" key="1">
    <source>
        <dbReference type="ARBA" id="ARBA00004613"/>
    </source>
</evidence>
<proteinExistence type="predicted"/>
<dbReference type="PANTHER" id="PTHR34216:SF3">
    <property type="entry name" value="POLY-BETA-1,6-N-ACETYL-D-GLUCOSAMINE N-DEACETYLASE"/>
    <property type="match status" value="1"/>
</dbReference>
<protein>
    <submittedName>
        <fullName evidence="6">Polysaccharide deacetylase family protein</fullName>
    </submittedName>
</protein>
<dbReference type="Proteomes" id="UP001501243">
    <property type="component" value="Unassembled WGS sequence"/>
</dbReference>
<evidence type="ECO:0000313" key="6">
    <source>
        <dbReference type="EMBL" id="GAA4506011.1"/>
    </source>
</evidence>
<dbReference type="PROSITE" id="PS51677">
    <property type="entry name" value="NODB"/>
    <property type="match status" value="1"/>
</dbReference>
<dbReference type="Pfam" id="PF01522">
    <property type="entry name" value="Polysacc_deac_1"/>
    <property type="match status" value="1"/>
</dbReference>
<evidence type="ECO:0000256" key="3">
    <source>
        <dbReference type="SAM" id="MobiDB-lite"/>
    </source>
</evidence>
<keyword evidence="2 4" id="KW-0732">Signal</keyword>
<dbReference type="Gene3D" id="3.20.20.370">
    <property type="entry name" value="Glycoside hydrolase/deacetylase"/>
    <property type="match status" value="1"/>
</dbReference>
<dbReference type="InterPro" id="IPR002509">
    <property type="entry name" value="NODB_dom"/>
</dbReference>
<reference evidence="7" key="1">
    <citation type="journal article" date="2019" name="Int. J. Syst. Evol. Microbiol.">
        <title>The Global Catalogue of Microorganisms (GCM) 10K type strain sequencing project: providing services to taxonomists for standard genome sequencing and annotation.</title>
        <authorList>
            <consortium name="The Broad Institute Genomics Platform"/>
            <consortium name="The Broad Institute Genome Sequencing Center for Infectious Disease"/>
            <person name="Wu L."/>
            <person name="Ma J."/>
        </authorList>
    </citation>
    <scope>NUCLEOTIDE SEQUENCE [LARGE SCALE GENOMIC DNA]</scope>
    <source>
        <strain evidence="7">JCM 17841</strain>
    </source>
</reference>
<comment type="subcellular location">
    <subcellularLocation>
        <location evidence="1">Secreted</location>
    </subcellularLocation>
</comment>
<name>A0ABP8QMR3_9BACT</name>
<accession>A0ABP8QMR3</accession>
<dbReference type="PANTHER" id="PTHR34216">
    <property type="match status" value="1"/>
</dbReference>
<feature type="signal peptide" evidence="4">
    <location>
        <begin position="1"/>
        <end position="18"/>
    </location>
</feature>
<evidence type="ECO:0000313" key="7">
    <source>
        <dbReference type="Proteomes" id="UP001501243"/>
    </source>
</evidence>
<feature type="domain" description="NodB homology" evidence="5">
    <location>
        <begin position="154"/>
        <end position="313"/>
    </location>
</feature>
<gene>
    <name evidence="6" type="ORF">GCM10023172_34700</name>
</gene>
<organism evidence="6 7">
    <name type="scientific">Hymenobacter ginsengisoli</name>
    <dbReference type="NCBI Taxonomy" id="1051626"/>
    <lineage>
        <taxon>Bacteria</taxon>
        <taxon>Pseudomonadati</taxon>
        <taxon>Bacteroidota</taxon>
        <taxon>Cytophagia</taxon>
        <taxon>Cytophagales</taxon>
        <taxon>Hymenobacteraceae</taxon>
        <taxon>Hymenobacter</taxon>
    </lineage>
</organism>
<evidence type="ECO:0000256" key="2">
    <source>
        <dbReference type="ARBA" id="ARBA00022729"/>
    </source>
</evidence>
<evidence type="ECO:0000259" key="5">
    <source>
        <dbReference type="PROSITE" id="PS51677"/>
    </source>
</evidence>
<dbReference type="InterPro" id="IPR011330">
    <property type="entry name" value="Glyco_hydro/deAcase_b/a-brl"/>
</dbReference>
<dbReference type="SUPFAM" id="SSF88713">
    <property type="entry name" value="Glycoside hydrolase/deacetylase"/>
    <property type="match status" value="1"/>
</dbReference>
<dbReference type="RefSeq" id="WP_236018715.1">
    <property type="nucleotide sequence ID" value="NZ_BAABGQ010000008.1"/>
</dbReference>
<feature type="region of interest" description="Disordered" evidence="3">
    <location>
        <begin position="24"/>
        <end position="75"/>
    </location>
</feature>
<evidence type="ECO:0000256" key="4">
    <source>
        <dbReference type="SAM" id="SignalP"/>
    </source>
</evidence>
<dbReference type="InterPro" id="IPR051398">
    <property type="entry name" value="Polysacch_Deacetylase"/>
</dbReference>